<proteinExistence type="predicted"/>
<dbReference type="Pfam" id="PF06739">
    <property type="entry name" value="SBBP"/>
    <property type="match status" value="1"/>
</dbReference>
<evidence type="ECO:0008006" key="2">
    <source>
        <dbReference type="Google" id="ProtNLM"/>
    </source>
</evidence>
<gene>
    <name evidence="1" type="ORF">S01H1_65664</name>
</gene>
<comment type="caution">
    <text evidence="1">The sequence shown here is derived from an EMBL/GenBank/DDBJ whole genome shotgun (WGS) entry which is preliminary data.</text>
</comment>
<dbReference type="EMBL" id="BARS01043363">
    <property type="protein sequence ID" value="GAG38866.1"/>
    <property type="molecule type" value="Genomic_DNA"/>
</dbReference>
<dbReference type="AlphaFoldDB" id="X0YQ64"/>
<sequence length="131" mass="13303">MTRFLAPAIHVLFGLVLFMCVLPSAAGAQTITEIIDDTGDGAGNTLDIPFAVAADSSGNVYVTGVGTNNVFRITPSGSITEIIDSTGDGLGNSLVDPIGVAVDSSGNVYVSGFDSTSRNVFKIATPGTCNT</sequence>
<evidence type="ECO:0000313" key="1">
    <source>
        <dbReference type="EMBL" id="GAG38866.1"/>
    </source>
</evidence>
<protein>
    <recommendedName>
        <fullName evidence="2">SMP-30/Gluconolactonase/LRE-like region domain-containing protein</fullName>
    </recommendedName>
</protein>
<name>X0YQ64_9ZZZZ</name>
<accession>X0YQ64</accession>
<reference evidence="1" key="1">
    <citation type="journal article" date="2014" name="Front. Microbiol.">
        <title>High frequency of phylogenetically diverse reductive dehalogenase-homologous genes in deep subseafloor sedimentary metagenomes.</title>
        <authorList>
            <person name="Kawai M."/>
            <person name="Futagami T."/>
            <person name="Toyoda A."/>
            <person name="Takaki Y."/>
            <person name="Nishi S."/>
            <person name="Hori S."/>
            <person name="Arai W."/>
            <person name="Tsubouchi T."/>
            <person name="Morono Y."/>
            <person name="Uchiyama I."/>
            <person name="Ito T."/>
            <person name="Fujiyama A."/>
            <person name="Inagaki F."/>
            <person name="Takami H."/>
        </authorList>
    </citation>
    <scope>NUCLEOTIDE SEQUENCE</scope>
    <source>
        <strain evidence="1">Expedition CK06-06</strain>
    </source>
</reference>
<feature type="non-terminal residue" evidence="1">
    <location>
        <position position="131"/>
    </location>
</feature>
<dbReference type="Gene3D" id="2.80.10.50">
    <property type="match status" value="1"/>
</dbReference>
<dbReference type="SUPFAM" id="SSF101898">
    <property type="entry name" value="NHL repeat"/>
    <property type="match status" value="1"/>
</dbReference>
<organism evidence="1">
    <name type="scientific">marine sediment metagenome</name>
    <dbReference type="NCBI Taxonomy" id="412755"/>
    <lineage>
        <taxon>unclassified sequences</taxon>
        <taxon>metagenomes</taxon>
        <taxon>ecological metagenomes</taxon>
    </lineage>
</organism>
<dbReference type="InterPro" id="IPR010620">
    <property type="entry name" value="SBBP_repeat"/>
</dbReference>